<dbReference type="InterPro" id="IPR029035">
    <property type="entry name" value="DHS-like_NAD/FAD-binding_dom"/>
</dbReference>
<evidence type="ECO:0000256" key="2">
    <source>
        <dbReference type="ARBA" id="ARBA00022679"/>
    </source>
</evidence>
<organism evidence="3">
    <name type="scientific">candidate division TA06 bacterium ADurb.Bin131</name>
    <dbReference type="NCBI Taxonomy" id="1852827"/>
    <lineage>
        <taxon>Bacteria</taxon>
        <taxon>Bacteria division TA06</taxon>
    </lineage>
</organism>
<dbReference type="AlphaFoldDB" id="A0A1V6C3V2"/>
<dbReference type="InterPro" id="IPR036982">
    <property type="entry name" value="Deoxyhypusine_synthase_sf"/>
</dbReference>
<accession>A0A1V6C3V2</accession>
<dbReference type="InterPro" id="IPR002773">
    <property type="entry name" value="Deoxyhypusine_synthase"/>
</dbReference>
<dbReference type="PANTHER" id="PTHR11703:SF2">
    <property type="entry name" value="DEOXYHYPUSINE SYNTHASE-LIKE PROTEIN"/>
    <property type="match status" value="1"/>
</dbReference>
<reference evidence="3" key="1">
    <citation type="submission" date="2017-02" db="EMBL/GenBank/DDBJ databases">
        <title>Delving into the versatile metabolic prowess of the omnipresent phylum Bacteroidetes.</title>
        <authorList>
            <person name="Nobu M.K."/>
            <person name="Mei R."/>
            <person name="Narihiro T."/>
            <person name="Kuroda K."/>
            <person name="Liu W.-T."/>
        </authorList>
    </citation>
    <scope>NUCLEOTIDE SEQUENCE</scope>
    <source>
        <strain evidence="3">ADurb.Bin131</strain>
    </source>
</reference>
<dbReference type="NCBIfam" id="NF001980">
    <property type="entry name" value="PRK00770.1"/>
    <property type="match status" value="1"/>
</dbReference>
<evidence type="ECO:0000313" key="3">
    <source>
        <dbReference type="EMBL" id="OQB71609.1"/>
    </source>
</evidence>
<comment type="similarity">
    <text evidence="1">Belongs to the deoxyhypusine synthase family.</text>
</comment>
<gene>
    <name evidence="3" type="ORF">BWX89_01792</name>
</gene>
<dbReference type="EMBL" id="MWDQ01000153">
    <property type="protein sequence ID" value="OQB71609.1"/>
    <property type="molecule type" value="Genomic_DNA"/>
</dbReference>
<dbReference type="PANTHER" id="PTHR11703">
    <property type="entry name" value="DEOXYHYPUSINE SYNTHASE"/>
    <property type="match status" value="1"/>
</dbReference>
<protein>
    <submittedName>
        <fullName evidence="3">Deoxyhypusine synthase-like protein</fullName>
    </submittedName>
</protein>
<sequence>MKRTHRIRENLNDLPDWMRKKKCPHKSKYLSGLRVLPKKITGKQTLEEIIDNIFLAYNAARLREGCRLFTEKMLCDDVVVGMSLAGALTPAGLGVSAVIPLIEAGFVDWIVATGANLYHDLHFAFNKPLYVGSHLVDDADLRKNDVVRIYDIFLGYTDCLMETDRILRSILVQPEFQKEMGTCEFYHLLGKYANEYEKQNNLPGVSVLAAAYRAGVPLFTSSPGDSTIGMDIAGLEIEGNKLKFNPSTDVNETTAIVLHAKRSGGKSGVFLVGGGSPKNFMLQTEPQIQEVLLIKEVGHDYFFQITDARPDTGGLSGATPHEAVSWGKVDPKKLPDAIVCYLDSTVALPIITHYALAKHKPRKLKNLYYRREELMENLVREYFAHNPKRSQQQKEK</sequence>
<dbReference type="GO" id="GO:0034038">
    <property type="term" value="F:deoxyhypusine synthase activity"/>
    <property type="evidence" value="ECO:0007669"/>
    <property type="project" value="TreeGrafter"/>
</dbReference>
<name>A0A1V6C3V2_UNCT6</name>
<dbReference type="Proteomes" id="UP000485562">
    <property type="component" value="Unassembled WGS sequence"/>
</dbReference>
<dbReference type="GO" id="GO:0005737">
    <property type="term" value="C:cytoplasm"/>
    <property type="evidence" value="ECO:0007669"/>
    <property type="project" value="TreeGrafter"/>
</dbReference>
<dbReference type="SUPFAM" id="SSF52467">
    <property type="entry name" value="DHS-like NAD/FAD-binding domain"/>
    <property type="match status" value="1"/>
</dbReference>
<comment type="caution">
    <text evidence="3">The sequence shown here is derived from an EMBL/GenBank/DDBJ whole genome shotgun (WGS) entry which is preliminary data.</text>
</comment>
<dbReference type="Pfam" id="PF01916">
    <property type="entry name" value="DS"/>
    <property type="match status" value="1"/>
</dbReference>
<keyword evidence="2" id="KW-0808">Transferase</keyword>
<proteinExistence type="inferred from homology"/>
<dbReference type="Gene3D" id="3.40.910.10">
    <property type="entry name" value="Deoxyhypusine synthase"/>
    <property type="match status" value="1"/>
</dbReference>
<evidence type="ECO:0000256" key="1">
    <source>
        <dbReference type="ARBA" id="ARBA00009892"/>
    </source>
</evidence>